<feature type="region of interest" description="Disordered" evidence="1">
    <location>
        <begin position="1"/>
        <end position="24"/>
    </location>
</feature>
<protein>
    <submittedName>
        <fullName evidence="3">Uncharacterized protein</fullName>
    </submittedName>
</protein>
<feature type="compositionally biased region" description="Polar residues" evidence="1">
    <location>
        <begin position="182"/>
        <end position="193"/>
    </location>
</feature>
<evidence type="ECO:0000256" key="1">
    <source>
        <dbReference type="SAM" id="MobiDB-lite"/>
    </source>
</evidence>
<accession>A0ABW4F072</accession>
<feature type="compositionally biased region" description="Polar residues" evidence="1">
    <location>
        <begin position="13"/>
        <end position="23"/>
    </location>
</feature>
<keyword evidence="2" id="KW-0812">Transmembrane</keyword>
<feature type="transmembrane region" description="Helical" evidence="2">
    <location>
        <begin position="56"/>
        <end position="75"/>
    </location>
</feature>
<reference evidence="4" key="1">
    <citation type="journal article" date="2019" name="Int. J. Syst. Evol. Microbiol.">
        <title>The Global Catalogue of Microorganisms (GCM) 10K type strain sequencing project: providing services to taxonomists for standard genome sequencing and annotation.</title>
        <authorList>
            <consortium name="The Broad Institute Genomics Platform"/>
            <consortium name="The Broad Institute Genome Sequencing Center for Infectious Disease"/>
            <person name="Wu L."/>
            <person name="Ma J."/>
        </authorList>
    </citation>
    <scope>NUCLEOTIDE SEQUENCE [LARGE SCALE GENOMIC DNA]</scope>
    <source>
        <strain evidence="4">CCM 7043</strain>
    </source>
</reference>
<dbReference type="RefSeq" id="WP_344724299.1">
    <property type="nucleotide sequence ID" value="NZ_BAAAUS010000024.1"/>
</dbReference>
<evidence type="ECO:0000256" key="2">
    <source>
        <dbReference type="SAM" id="Phobius"/>
    </source>
</evidence>
<proteinExistence type="predicted"/>
<comment type="caution">
    <text evidence="3">The sequence shown here is derived from an EMBL/GenBank/DDBJ whole genome shotgun (WGS) entry which is preliminary data.</text>
</comment>
<feature type="compositionally biased region" description="Pro residues" evidence="1">
    <location>
        <begin position="131"/>
        <end position="148"/>
    </location>
</feature>
<keyword evidence="2" id="KW-0472">Membrane</keyword>
<keyword evidence="2" id="KW-1133">Transmembrane helix</keyword>
<evidence type="ECO:0000313" key="4">
    <source>
        <dbReference type="Proteomes" id="UP001597114"/>
    </source>
</evidence>
<organism evidence="3 4">
    <name type="scientific">Pseudonocardia yunnanensis</name>
    <dbReference type="NCBI Taxonomy" id="58107"/>
    <lineage>
        <taxon>Bacteria</taxon>
        <taxon>Bacillati</taxon>
        <taxon>Actinomycetota</taxon>
        <taxon>Actinomycetes</taxon>
        <taxon>Pseudonocardiales</taxon>
        <taxon>Pseudonocardiaceae</taxon>
        <taxon>Pseudonocardia</taxon>
    </lineage>
</organism>
<feature type="region of interest" description="Disordered" evidence="1">
    <location>
        <begin position="91"/>
        <end position="203"/>
    </location>
</feature>
<sequence length="203" mass="21157">MPRWVNVVRRDNAPSSGDDSPTSIVRLEDIPTSHVQVVTSPPPAPPQSWIRRMAPWAVFGVVAVVVVGGTTAWSASVRGPERPLLASVPSTYAPPVQATSDVPPPAEPTAEPETERAAAVATKVRRAATPTPSPTPQQPAPPPPPPPVTTTAPAPTTVSQPPRTTTPRTTAATTTRRPLFPTSRNTPRSTPANQRVAPGPGSG</sequence>
<dbReference type="EMBL" id="JBHUCO010000030">
    <property type="protein sequence ID" value="MFD1520896.1"/>
    <property type="molecule type" value="Genomic_DNA"/>
</dbReference>
<feature type="compositionally biased region" description="Low complexity" evidence="1">
    <location>
        <begin position="117"/>
        <end position="130"/>
    </location>
</feature>
<name>A0ABW4F072_9PSEU</name>
<keyword evidence="4" id="KW-1185">Reference proteome</keyword>
<dbReference type="Proteomes" id="UP001597114">
    <property type="component" value="Unassembled WGS sequence"/>
</dbReference>
<feature type="compositionally biased region" description="Low complexity" evidence="1">
    <location>
        <begin position="149"/>
        <end position="178"/>
    </location>
</feature>
<evidence type="ECO:0000313" key="3">
    <source>
        <dbReference type="EMBL" id="MFD1520896.1"/>
    </source>
</evidence>
<gene>
    <name evidence="3" type="ORF">ACFSJD_25595</name>
</gene>